<dbReference type="SUPFAM" id="SSF54928">
    <property type="entry name" value="RNA-binding domain, RBD"/>
    <property type="match status" value="1"/>
</dbReference>
<dbReference type="InterPro" id="IPR052462">
    <property type="entry name" value="SLIRP/GR-RBP-like"/>
</dbReference>
<dbReference type="Gene3D" id="3.30.70.330">
    <property type="match status" value="1"/>
</dbReference>
<dbReference type="SMART" id="SM00360">
    <property type="entry name" value="RRM"/>
    <property type="match status" value="1"/>
</dbReference>
<keyword evidence="5" id="KW-1185">Reference proteome</keyword>
<protein>
    <submittedName>
        <fullName evidence="4">Glycine-rich RNA-binding protein 2, mitochondrial-like protein</fullName>
    </submittedName>
</protein>
<dbReference type="EMBL" id="QPKB01000005">
    <property type="protein sequence ID" value="RWR86038.1"/>
    <property type="molecule type" value="Genomic_DNA"/>
</dbReference>
<evidence type="ECO:0000313" key="5">
    <source>
        <dbReference type="Proteomes" id="UP000283530"/>
    </source>
</evidence>
<dbReference type="Pfam" id="PF00076">
    <property type="entry name" value="RRM_1"/>
    <property type="match status" value="1"/>
</dbReference>
<proteinExistence type="predicted"/>
<organism evidence="4 5">
    <name type="scientific">Cinnamomum micranthum f. kanehirae</name>
    <dbReference type="NCBI Taxonomy" id="337451"/>
    <lineage>
        <taxon>Eukaryota</taxon>
        <taxon>Viridiplantae</taxon>
        <taxon>Streptophyta</taxon>
        <taxon>Embryophyta</taxon>
        <taxon>Tracheophyta</taxon>
        <taxon>Spermatophyta</taxon>
        <taxon>Magnoliopsida</taxon>
        <taxon>Magnoliidae</taxon>
        <taxon>Laurales</taxon>
        <taxon>Lauraceae</taxon>
        <taxon>Cinnamomum</taxon>
    </lineage>
</organism>
<dbReference type="Proteomes" id="UP000283530">
    <property type="component" value="Unassembled WGS sequence"/>
</dbReference>
<dbReference type="AlphaFoldDB" id="A0A443P5L3"/>
<gene>
    <name evidence="4" type="ORF">CKAN_01492000</name>
</gene>
<name>A0A443P5L3_9MAGN</name>
<keyword evidence="1 2" id="KW-0694">RNA-binding</keyword>
<evidence type="ECO:0000259" key="3">
    <source>
        <dbReference type="PROSITE" id="PS50102"/>
    </source>
</evidence>
<feature type="domain" description="RRM" evidence="3">
    <location>
        <begin position="44"/>
        <end position="122"/>
    </location>
</feature>
<comment type="caution">
    <text evidence="4">The sequence shown here is derived from an EMBL/GenBank/DDBJ whole genome shotgun (WGS) entry which is preliminary data.</text>
</comment>
<accession>A0A443P5L3</accession>
<dbReference type="InterPro" id="IPR012677">
    <property type="entry name" value="Nucleotide-bd_a/b_plait_sf"/>
</dbReference>
<dbReference type="OrthoDB" id="439808at2759"/>
<dbReference type="InterPro" id="IPR035979">
    <property type="entry name" value="RBD_domain_sf"/>
</dbReference>
<evidence type="ECO:0000256" key="2">
    <source>
        <dbReference type="PROSITE-ProRule" id="PRU00176"/>
    </source>
</evidence>
<reference evidence="4 5" key="1">
    <citation type="journal article" date="2019" name="Nat. Plants">
        <title>Stout camphor tree genome fills gaps in understanding of flowering plant genome evolution.</title>
        <authorList>
            <person name="Chaw S.M."/>
            <person name="Liu Y.C."/>
            <person name="Wu Y.W."/>
            <person name="Wang H.Y."/>
            <person name="Lin C.I."/>
            <person name="Wu C.S."/>
            <person name="Ke H.M."/>
            <person name="Chang L.Y."/>
            <person name="Hsu C.Y."/>
            <person name="Yang H.T."/>
            <person name="Sudianto E."/>
            <person name="Hsu M.H."/>
            <person name="Wu K.P."/>
            <person name="Wang L.N."/>
            <person name="Leebens-Mack J.H."/>
            <person name="Tsai I.J."/>
        </authorList>
    </citation>
    <scope>NUCLEOTIDE SEQUENCE [LARGE SCALE GENOMIC DNA]</scope>
    <source>
        <strain evidence="5">cv. Chaw 1501</strain>
        <tissue evidence="4">Young leaves</tissue>
    </source>
</reference>
<dbReference type="FunFam" id="3.30.70.330:FF:000714">
    <property type="entry name" value="Glycine-rich RNA-binding protein 2, mitochondrial"/>
    <property type="match status" value="1"/>
</dbReference>
<evidence type="ECO:0000256" key="1">
    <source>
        <dbReference type="ARBA" id="ARBA00022884"/>
    </source>
</evidence>
<dbReference type="GO" id="GO:0003723">
    <property type="term" value="F:RNA binding"/>
    <property type="evidence" value="ECO:0007669"/>
    <property type="project" value="UniProtKB-UniRule"/>
</dbReference>
<dbReference type="PROSITE" id="PS50102">
    <property type="entry name" value="RRM"/>
    <property type="match status" value="1"/>
</dbReference>
<dbReference type="STRING" id="337451.A0A443P5L3"/>
<sequence length="143" mass="15679">MHWWLQSLRISSIPGRGKCDFPGLLSLQSIPSPSTKPTSPQPSSKLFIGGLSYDTNETVLKDAFGAHGDIVEVKVICDHVTSKSKGYGFVQFTSEREASMALQLMDGQLLDGRNIRVDYANKGTKEIRNVQDKCLKHEAPSAA</sequence>
<dbReference type="PANTHER" id="PTHR48027">
    <property type="entry name" value="HETEROGENEOUS NUCLEAR RIBONUCLEOPROTEIN 87F-RELATED"/>
    <property type="match status" value="1"/>
</dbReference>
<evidence type="ECO:0000313" key="4">
    <source>
        <dbReference type="EMBL" id="RWR86038.1"/>
    </source>
</evidence>
<dbReference type="InterPro" id="IPR000504">
    <property type="entry name" value="RRM_dom"/>
</dbReference>